<keyword evidence="1" id="KW-0812">Transmembrane</keyword>
<keyword evidence="1" id="KW-1133">Transmembrane helix</keyword>
<evidence type="ECO:0000313" key="2">
    <source>
        <dbReference type="EMBL" id="PAD22812.1"/>
    </source>
</evidence>
<accession>A0A268AFD6</accession>
<name>A0A268AFD6_9BACI</name>
<dbReference type="EMBL" id="NPBV01000002">
    <property type="protein sequence ID" value="PAD22812.1"/>
    <property type="molecule type" value="Genomic_DNA"/>
</dbReference>
<evidence type="ECO:0000313" key="3">
    <source>
        <dbReference type="Proteomes" id="UP000216013"/>
    </source>
</evidence>
<proteinExistence type="predicted"/>
<dbReference type="Proteomes" id="UP000216013">
    <property type="component" value="Unassembled WGS sequence"/>
</dbReference>
<evidence type="ECO:0000256" key="1">
    <source>
        <dbReference type="SAM" id="Phobius"/>
    </source>
</evidence>
<sequence>MKLPNMFKNGSVGNLLGIALVALLVVIATIIVLSIPTLGFFGLFTFLDKTGIIRIDLLDGAFKNFFYFGSVVICMYTIGVVVDLLFMLVSTILSIPFTLKVLVMSFFFQTIVATIIALGIIPTLFNRVHISGLGMLIIFAVLELISIVFSDDFKKLEQT</sequence>
<dbReference type="AlphaFoldDB" id="A0A268AFD6"/>
<gene>
    <name evidence="2" type="ORF">CHH64_03640</name>
</gene>
<feature type="transmembrane region" description="Helical" evidence="1">
    <location>
        <begin position="101"/>
        <end position="122"/>
    </location>
</feature>
<feature type="transmembrane region" description="Helical" evidence="1">
    <location>
        <begin position="12"/>
        <end position="45"/>
    </location>
</feature>
<keyword evidence="1" id="KW-0472">Membrane</keyword>
<feature type="transmembrane region" description="Helical" evidence="1">
    <location>
        <begin position="65"/>
        <end position="89"/>
    </location>
</feature>
<feature type="transmembrane region" description="Helical" evidence="1">
    <location>
        <begin position="128"/>
        <end position="149"/>
    </location>
</feature>
<organism evidence="2 3">
    <name type="scientific">Terribacillus saccharophilus</name>
    <dbReference type="NCBI Taxonomy" id="361277"/>
    <lineage>
        <taxon>Bacteria</taxon>
        <taxon>Bacillati</taxon>
        <taxon>Bacillota</taxon>
        <taxon>Bacilli</taxon>
        <taxon>Bacillales</taxon>
        <taxon>Bacillaceae</taxon>
        <taxon>Terribacillus</taxon>
    </lineage>
</organism>
<protein>
    <submittedName>
        <fullName evidence="2">Uncharacterized protein</fullName>
    </submittedName>
</protein>
<comment type="caution">
    <text evidence="2">The sequence shown here is derived from an EMBL/GenBank/DDBJ whole genome shotgun (WGS) entry which is preliminary data.</text>
</comment>
<reference evidence="2 3" key="1">
    <citation type="submission" date="2017-07" db="EMBL/GenBank/DDBJ databases">
        <title>Isolation and whole genome analysis of endospore-forming bacteria from heroin.</title>
        <authorList>
            <person name="Kalinowski J."/>
            <person name="Ahrens B."/>
            <person name="Al-Dilaimi A."/>
            <person name="Winkler A."/>
            <person name="Wibberg D."/>
            <person name="Schleenbecker U."/>
            <person name="Ruckert C."/>
            <person name="Wolfel R."/>
            <person name="Grass G."/>
        </authorList>
    </citation>
    <scope>NUCLEOTIDE SEQUENCE [LARGE SCALE GENOMIC DNA]</scope>
    <source>
        <strain evidence="2 3">7528</strain>
    </source>
</reference>
<dbReference type="RefSeq" id="WP_095229250.1">
    <property type="nucleotide sequence ID" value="NZ_NPBM01000039.1"/>
</dbReference>